<evidence type="ECO:0000313" key="2">
    <source>
        <dbReference type="Proteomes" id="UP000315295"/>
    </source>
</evidence>
<gene>
    <name evidence="1" type="ORF">C1H46_019508</name>
</gene>
<protein>
    <submittedName>
        <fullName evidence="1">Uncharacterized protein</fullName>
    </submittedName>
</protein>
<dbReference type="AlphaFoldDB" id="A0A540M7Z7"/>
<proteinExistence type="predicted"/>
<sequence>MKCRVLMGKLVGKQLDAKTIKWKLGLTWGDRVKNPFYLDHFGHRWIFEDELLPTLVDEFSYVEREAHAYGGNTQEQFEEDEGWTTVLSVKDVMDLEAGEEVFMEIEGGEIEQVHIIGNRKRIRSKAKGEAGPSYNLEDVD</sequence>
<organism evidence="1 2">
    <name type="scientific">Malus baccata</name>
    <name type="common">Siberian crab apple</name>
    <name type="synonym">Pyrus baccata</name>
    <dbReference type="NCBI Taxonomy" id="106549"/>
    <lineage>
        <taxon>Eukaryota</taxon>
        <taxon>Viridiplantae</taxon>
        <taxon>Streptophyta</taxon>
        <taxon>Embryophyta</taxon>
        <taxon>Tracheophyta</taxon>
        <taxon>Spermatophyta</taxon>
        <taxon>Magnoliopsida</taxon>
        <taxon>eudicotyledons</taxon>
        <taxon>Gunneridae</taxon>
        <taxon>Pentapetalae</taxon>
        <taxon>rosids</taxon>
        <taxon>fabids</taxon>
        <taxon>Rosales</taxon>
        <taxon>Rosaceae</taxon>
        <taxon>Amygdaloideae</taxon>
        <taxon>Maleae</taxon>
        <taxon>Malus</taxon>
    </lineage>
</organism>
<evidence type="ECO:0000313" key="1">
    <source>
        <dbReference type="EMBL" id="TQD94870.1"/>
    </source>
</evidence>
<reference evidence="1 2" key="1">
    <citation type="journal article" date="2019" name="G3 (Bethesda)">
        <title>Sequencing of a Wild Apple (Malus baccata) Genome Unravels the Differences Between Cultivated and Wild Apple Species Regarding Disease Resistance and Cold Tolerance.</title>
        <authorList>
            <person name="Chen X."/>
        </authorList>
    </citation>
    <scope>NUCLEOTIDE SEQUENCE [LARGE SCALE GENOMIC DNA]</scope>
    <source>
        <strain evidence="2">cv. Shandingzi</strain>
        <tissue evidence="1">Leaves</tissue>
    </source>
</reference>
<name>A0A540M7Z7_MALBA</name>
<dbReference type="EMBL" id="VIEB01000333">
    <property type="protein sequence ID" value="TQD94870.1"/>
    <property type="molecule type" value="Genomic_DNA"/>
</dbReference>
<comment type="caution">
    <text evidence="1">The sequence shown here is derived from an EMBL/GenBank/DDBJ whole genome shotgun (WGS) entry which is preliminary data.</text>
</comment>
<dbReference type="Proteomes" id="UP000315295">
    <property type="component" value="Unassembled WGS sequence"/>
</dbReference>
<accession>A0A540M7Z7</accession>
<keyword evidence="2" id="KW-1185">Reference proteome</keyword>